<dbReference type="EMBL" id="MFGJ01000007">
    <property type="protein sequence ID" value="OGF31707.1"/>
    <property type="molecule type" value="Genomic_DNA"/>
</dbReference>
<sequence length="96" mass="11344">MNWLDTVVIDFHQLFDPMNSWFFSVSMLYIIVYVLIGIYITEKSDKFFLGFNFFLCGFFVWLLWLFNGTIYTISSAVVMIVLGNLIMKKFTKLVVK</sequence>
<comment type="caution">
    <text evidence="2">The sequence shown here is derived from an EMBL/GenBank/DDBJ whole genome shotgun (WGS) entry which is preliminary data.</text>
</comment>
<feature type="transmembrane region" description="Helical" evidence="1">
    <location>
        <begin position="47"/>
        <end position="64"/>
    </location>
</feature>
<evidence type="ECO:0000256" key="1">
    <source>
        <dbReference type="SAM" id="Phobius"/>
    </source>
</evidence>
<name>A0A1F5SYA6_9BACT</name>
<organism evidence="2 3">
    <name type="scientific">Candidatus Falkowbacteria bacterium RIFOXYC2_FULL_36_12</name>
    <dbReference type="NCBI Taxonomy" id="1798002"/>
    <lineage>
        <taxon>Bacteria</taxon>
        <taxon>Candidatus Falkowiibacteriota</taxon>
    </lineage>
</organism>
<protein>
    <submittedName>
        <fullName evidence="2">Uncharacterized protein</fullName>
    </submittedName>
</protein>
<keyword evidence="1" id="KW-0472">Membrane</keyword>
<proteinExistence type="predicted"/>
<dbReference type="AlphaFoldDB" id="A0A1F5SYA6"/>
<feature type="transmembrane region" description="Helical" evidence="1">
    <location>
        <begin position="20"/>
        <end position="40"/>
    </location>
</feature>
<gene>
    <name evidence="2" type="ORF">A2478_04435</name>
</gene>
<feature type="transmembrane region" description="Helical" evidence="1">
    <location>
        <begin position="70"/>
        <end position="87"/>
    </location>
</feature>
<keyword evidence="1" id="KW-0812">Transmembrane</keyword>
<keyword evidence="1" id="KW-1133">Transmembrane helix</keyword>
<evidence type="ECO:0000313" key="3">
    <source>
        <dbReference type="Proteomes" id="UP000179001"/>
    </source>
</evidence>
<reference evidence="2 3" key="1">
    <citation type="journal article" date="2016" name="Nat. Commun.">
        <title>Thousands of microbial genomes shed light on interconnected biogeochemical processes in an aquifer system.</title>
        <authorList>
            <person name="Anantharaman K."/>
            <person name="Brown C.T."/>
            <person name="Hug L.A."/>
            <person name="Sharon I."/>
            <person name="Castelle C.J."/>
            <person name="Probst A.J."/>
            <person name="Thomas B.C."/>
            <person name="Singh A."/>
            <person name="Wilkins M.J."/>
            <person name="Karaoz U."/>
            <person name="Brodie E.L."/>
            <person name="Williams K.H."/>
            <person name="Hubbard S.S."/>
            <person name="Banfield J.F."/>
        </authorList>
    </citation>
    <scope>NUCLEOTIDE SEQUENCE [LARGE SCALE GENOMIC DNA]</scope>
</reference>
<dbReference type="Proteomes" id="UP000179001">
    <property type="component" value="Unassembled WGS sequence"/>
</dbReference>
<evidence type="ECO:0000313" key="2">
    <source>
        <dbReference type="EMBL" id="OGF31707.1"/>
    </source>
</evidence>
<accession>A0A1F5SYA6</accession>